<dbReference type="InterPro" id="IPR007197">
    <property type="entry name" value="rSAM"/>
</dbReference>
<gene>
    <name evidence="7" type="ORF">ENN51_09545</name>
</gene>
<dbReference type="Pfam" id="PF04055">
    <property type="entry name" value="Radical_SAM"/>
    <property type="match status" value="1"/>
</dbReference>
<evidence type="ECO:0000256" key="3">
    <source>
        <dbReference type="ARBA" id="ARBA00022723"/>
    </source>
</evidence>
<dbReference type="SMART" id="SM00729">
    <property type="entry name" value="Elp3"/>
    <property type="match status" value="1"/>
</dbReference>
<organism evidence="7">
    <name type="scientific">candidate division WOR-3 bacterium</name>
    <dbReference type="NCBI Taxonomy" id="2052148"/>
    <lineage>
        <taxon>Bacteria</taxon>
        <taxon>Bacteria division WOR-3</taxon>
    </lineage>
</organism>
<evidence type="ECO:0000259" key="6">
    <source>
        <dbReference type="PROSITE" id="PS51918"/>
    </source>
</evidence>
<protein>
    <submittedName>
        <fullName evidence="7">B12-binding domain-containing radical SAM protein</fullName>
    </submittedName>
</protein>
<dbReference type="PANTHER" id="PTHR43409:SF4">
    <property type="entry name" value="RADICAL SAM SUPERFAMILY PROTEIN"/>
    <property type="match status" value="1"/>
</dbReference>
<dbReference type="GO" id="GO:0046872">
    <property type="term" value="F:metal ion binding"/>
    <property type="evidence" value="ECO:0007669"/>
    <property type="project" value="UniProtKB-KW"/>
</dbReference>
<dbReference type="InterPro" id="IPR051198">
    <property type="entry name" value="BchE-like"/>
</dbReference>
<dbReference type="CDD" id="cd01335">
    <property type="entry name" value="Radical_SAM"/>
    <property type="match status" value="1"/>
</dbReference>
<dbReference type="EMBL" id="DSBX01000364">
    <property type="protein sequence ID" value="HDR00508.1"/>
    <property type="molecule type" value="Genomic_DNA"/>
</dbReference>
<accession>A0A7V0XFT9</accession>
<evidence type="ECO:0000313" key="7">
    <source>
        <dbReference type="EMBL" id="HDR00508.1"/>
    </source>
</evidence>
<dbReference type="GO" id="GO:0003824">
    <property type="term" value="F:catalytic activity"/>
    <property type="evidence" value="ECO:0007669"/>
    <property type="project" value="InterPro"/>
</dbReference>
<comment type="cofactor">
    <cofactor evidence="1">
        <name>[4Fe-4S] cluster</name>
        <dbReference type="ChEBI" id="CHEBI:49883"/>
    </cofactor>
</comment>
<feature type="domain" description="Radical SAM core" evidence="6">
    <location>
        <begin position="9"/>
        <end position="242"/>
    </location>
</feature>
<keyword evidence="3" id="KW-0479">Metal-binding</keyword>
<dbReference type="PROSITE" id="PS51918">
    <property type="entry name" value="RADICAL_SAM"/>
    <property type="match status" value="1"/>
</dbReference>
<dbReference type="Proteomes" id="UP000885672">
    <property type="component" value="Unassembled WGS sequence"/>
</dbReference>
<name>A0A7V0XFT9_UNCW3</name>
<keyword evidence="2" id="KW-0949">S-adenosyl-L-methionine</keyword>
<evidence type="ECO:0000256" key="4">
    <source>
        <dbReference type="ARBA" id="ARBA00023004"/>
    </source>
</evidence>
<keyword evidence="4" id="KW-0408">Iron</keyword>
<dbReference type="InterPro" id="IPR058240">
    <property type="entry name" value="rSAM_sf"/>
</dbReference>
<dbReference type="InterPro" id="IPR006638">
    <property type="entry name" value="Elp3/MiaA/NifB-like_rSAM"/>
</dbReference>
<dbReference type="SFLD" id="SFLDG01082">
    <property type="entry name" value="B12-binding_domain_containing"/>
    <property type="match status" value="1"/>
</dbReference>
<dbReference type="AlphaFoldDB" id="A0A7V0XFT9"/>
<sequence length="289" mass="32242">MRYEGNVFRPPSEADSLLIQATVGCSHNRCSFCAMYRDKRFRVRPVEEVIEDVIAARRYYGPDLRRAFICDGDALVLPMHYLRRLLAALAETFPDLQRVGIYANARDLLKKSGEELAELVRRRLSIFYLGLESGSDRVLEQINKGTTAAEMVAAVGKGMAAGMKSSVIYLLGLGGRQDWREHALESARAVSEMAPNYLSALTVTVVPGTPLAEAQARGEFELPSPEEFALELKLFLENVNVPATVFRSNHASNYVPLAGRLPKDRDRLVGELEAAVRSHRFKPEYLRGL</sequence>
<comment type="caution">
    <text evidence="7">The sequence shown here is derived from an EMBL/GenBank/DDBJ whole genome shotgun (WGS) entry which is preliminary data.</text>
</comment>
<keyword evidence="5" id="KW-0411">Iron-sulfur</keyword>
<dbReference type="PANTHER" id="PTHR43409">
    <property type="entry name" value="ANAEROBIC MAGNESIUM-PROTOPORPHYRIN IX MONOMETHYL ESTER CYCLASE-RELATED"/>
    <property type="match status" value="1"/>
</dbReference>
<dbReference type="SFLD" id="SFLDG01095">
    <property type="entry name" value="Uncharacterised_Radical_SAM_Su"/>
    <property type="match status" value="1"/>
</dbReference>
<dbReference type="SFLD" id="SFLDS00029">
    <property type="entry name" value="Radical_SAM"/>
    <property type="match status" value="1"/>
</dbReference>
<dbReference type="GO" id="GO:0051536">
    <property type="term" value="F:iron-sulfur cluster binding"/>
    <property type="evidence" value="ECO:0007669"/>
    <property type="project" value="UniProtKB-KW"/>
</dbReference>
<evidence type="ECO:0000256" key="5">
    <source>
        <dbReference type="ARBA" id="ARBA00023014"/>
    </source>
</evidence>
<dbReference type="Gene3D" id="3.20.20.70">
    <property type="entry name" value="Aldolase class I"/>
    <property type="match status" value="1"/>
</dbReference>
<evidence type="ECO:0000256" key="1">
    <source>
        <dbReference type="ARBA" id="ARBA00001966"/>
    </source>
</evidence>
<proteinExistence type="predicted"/>
<dbReference type="SUPFAM" id="SSF102114">
    <property type="entry name" value="Radical SAM enzymes"/>
    <property type="match status" value="1"/>
</dbReference>
<evidence type="ECO:0000256" key="2">
    <source>
        <dbReference type="ARBA" id="ARBA00022691"/>
    </source>
</evidence>
<dbReference type="InterPro" id="IPR013785">
    <property type="entry name" value="Aldolase_TIM"/>
</dbReference>
<reference evidence="7" key="1">
    <citation type="journal article" date="2020" name="mSystems">
        <title>Genome- and Community-Level Interaction Insights into Carbon Utilization and Element Cycling Functions of Hydrothermarchaeota in Hydrothermal Sediment.</title>
        <authorList>
            <person name="Zhou Z."/>
            <person name="Liu Y."/>
            <person name="Xu W."/>
            <person name="Pan J."/>
            <person name="Luo Z.H."/>
            <person name="Li M."/>
        </authorList>
    </citation>
    <scope>NUCLEOTIDE SEQUENCE [LARGE SCALE GENOMIC DNA]</scope>
    <source>
        <strain evidence="7">SpSt-1182</strain>
    </source>
</reference>